<evidence type="ECO:0000256" key="2">
    <source>
        <dbReference type="ARBA" id="ARBA00034301"/>
    </source>
</evidence>
<comment type="catalytic activity">
    <reaction evidence="3">
        <text>3',5'-cyclic UMP + H2O = UMP + H(+)</text>
        <dbReference type="Rhea" id="RHEA:70575"/>
        <dbReference type="ChEBI" id="CHEBI:15377"/>
        <dbReference type="ChEBI" id="CHEBI:15378"/>
        <dbReference type="ChEBI" id="CHEBI:57865"/>
        <dbReference type="ChEBI" id="CHEBI:184387"/>
    </reaction>
    <physiologicalReaction direction="left-to-right" evidence="3">
        <dbReference type="Rhea" id="RHEA:70576"/>
    </physiologicalReaction>
</comment>
<dbReference type="EMBL" id="QXQB01000001">
    <property type="protein sequence ID" value="RJX41463.1"/>
    <property type="molecule type" value="Genomic_DNA"/>
</dbReference>
<keyword evidence="5" id="KW-0378">Hydrolase</keyword>
<evidence type="ECO:0000256" key="1">
    <source>
        <dbReference type="ARBA" id="ARBA00034221"/>
    </source>
</evidence>
<organism evidence="5 6">
    <name type="scientific">Paenibacillus pinisoli</name>
    <dbReference type="NCBI Taxonomy" id="1276110"/>
    <lineage>
        <taxon>Bacteria</taxon>
        <taxon>Bacillati</taxon>
        <taxon>Bacillota</taxon>
        <taxon>Bacilli</taxon>
        <taxon>Bacillales</taxon>
        <taxon>Paenibacillaceae</taxon>
        <taxon>Paenibacillus</taxon>
    </lineage>
</organism>
<keyword evidence="6" id="KW-1185">Reference proteome</keyword>
<name>A0A3A6Q1X5_9BACL</name>
<dbReference type="InterPro" id="IPR048933">
    <property type="entry name" value="B_lactamase-like_C"/>
</dbReference>
<protein>
    <submittedName>
        <fullName evidence="5">MBL fold metallo-hydrolase</fullName>
    </submittedName>
</protein>
<reference evidence="5 6" key="1">
    <citation type="submission" date="2018-09" db="EMBL/GenBank/DDBJ databases">
        <title>Paenibacillus aracenensis nov. sp. isolated from a cave in southern Spain.</title>
        <authorList>
            <person name="Jurado V."/>
            <person name="Gutierrez-Patricio S."/>
            <person name="Gonzalez-Pimentel J.L."/>
            <person name="Miller A.Z."/>
            <person name="Laiz L."/>
            <person name="Saiz-Jimenez C."/>
        </authorList>
    </citation>
    <scope>NUCLEOTIDE SEQUENCE [LARGE SCALE GENOMIC DNA]</scope>
    <source>
        <strain evidence="5 6">JCM 19203</strain>
    </source>
</reference>
<dbReference type="GO" id="GO:0016787">
    <property type="term" value="F:hydrolase activity"/>
    <property type="evidence" value="ECO:0007669"/>
    <property type="project" value="UniProtKB-KW"/>
</dbReference>
<gene>
    <name evidence="5" type="ORF">D3P09_05680</name>
</gene>
<dbReference type="PANTHER" id="PTHR23131">
    <property type="entry name" value="ENDORIBONUCLEASE LACTB2"/>
    <property type="match status" value="1"/>
</dbReference>
<sequence length="327" mass="37154">MSEIRTTLEHGWIQVKVPLPFSLKWVNSYIVPETEGVTIIDPGLGTSGAKELWANTLAEEGLGWDDIKRIVLTHQHPDHYGLAGYMQERSGAPVYMTERSHAYTQRLWGEGSRFPEALRRLYVLHGMPGEIMNRIEDNLDGFAALVSPQPKVEYIAAGQRIQLGQREWELIDAPGHAYGALCFYQPDIRWMICGDQVLPRITPNVSVVPDEEEDPLETFLASLKELRAYDVAYALPGHRDPFTDFKGRIDELIAHHARRLDKMAELLKQEPGTAFALCETLFGSRLRDNPHNLRFAMSETLAHLYFLEREGRIRSRESGAALLYESI</sequence>
<dbReference type="Pfam" id="PF21221">
    <property type="entry name" value="B_lactamase-like_C"/>
    <property type="match status" value="1"/>
</dbReference>
<feature type="domain" description="Metallo-beta-lactamase" evidence="4">
    <location>
        <begin position="25"/>
        <end position="238"/>
    </location>
</feature>
<comment type="caution">
    <text evidence="5">The sequence shown here is derived from an EMBL/GenBank/DDBJ whole genome shotgun (WGS) entry which is preliminary data.</text>
</comment>
<dbReference type="RefSeq" id="WP_120107909.1">
    <property type="nucleotide sequence ID" value="NZ_QXQB01000001.1"/>
</dbReference>
<dbReference type="PANTHER" id="PTHR23131:SF4">
    <property type="entry name" value="METALLO-BETA-LACTAMASE SUPERFAMILY POTEIN"/>
    <property type="match status" value="1"/>
</dbReference>
<dbReference type="OrthoDB" id="9761531at2"/>
<dbReference type="InterPro" id="IPR001279">
    <property type="entry name" value="Metallo-B-lactamas"/>
</dbReference>
<dbReference type="SUPFAM" id="SSF56281">
    <property type="entry name" value="Metallo-hydrolase/oxidoreductase"/>
    <property type="match status" value="1"/>
</dbReference>
<accession>A0A3A6Q1X5</accession>
<dbReference type="AlphaFoldDB" id="A0A3A6Q1X5"/>
<dbReference type="SMART" id="SM00849">
    <property type="entry name" value="Lactamase_B"/>
    <property type="match status" value="1"/>
</dbReference>
<comment type="function">
    <text evidence="2">Counteracts the endogenous Pycsar antiviral defense system. Phosphodiesterase that enables metal-dependent hydrolysis of host cyclic nucleotide Pycsar defense signals such as cCMP and cUMP.</text>
</comment>
<evidence type="ECO:0000313" key="6">
    <source>
        <dbReference type="Proteomes" id="UP000267798"/>
    </source>
</evidence>
<evidence type="ECO:0000259" key="4">
    <source>
        <dbReference type="SMART" id="SM00849"/>
    </source>
</evidence>
<dbReference type="Gene3D" id="1.10.10.10">
    <property type="entry name" value="Winged helix-like DNA-binding domain superfamily/Winged helix DNA-binding domain"/>
    <property type="match status" value="1"/>
</dbReference>
<dbReference type="InterPro" id="IPR036866">
    <property type="entry name" value="RibonucZ/Hydroxyglut_hydro"/>
</dbReference>
<dbReference type="InterPro" id="IPR036388">
    <property type="entry name" value="WH-like_DNA-bd_sf"/>
</dbReference>
<evidence type="ECO:0000313" key="5">
    <source>
        <dbReference type="EMBL" id="RJX41463.1"/>
    </source>
</evidence>
<dbReference type="Proteomes" id="UP000267798">
    <property type="component" value="Unassembled WGS sequence"/>
</dbReference>
<dbReference type="InterPro" id="IPR050662">
    <property type="entry name" value="Sec-metab_biosynth-thioest"/>
</dbReference>
<dbReference type="Pfam" id="PF00753">
    <property type="entry name" value="Lactamase_B"/>
    <property type="match status" value="1"/>
</dbReference>
<dbReference type="Gene3D" id="3.60.15.10">
    <property type="entry name" value="Ribonuclease Z/Hydroxyacylglutathione hydrolase-like"/>
    <property type="match status" value="1"/>
</dbReference>
<dbReference type="CDD" id="cd07725">
    <property type="entry name" value="TTHA1429-like_MBL-fold"/>
    <property type="match status" value="1"/>
</dbReference>
<evidence type="ECO:0000256" key="3">
    <source>
        <dbReference type="ARBA" id="ARBA00048505"/>
    </source>
</evidence>
<comment type="catalytic activity">
    <reaction evidence="1">
        <text>3',5'-cyclic CMP + H2O = CMP + H(+)</text>
        <dbReference type="Rhea" id="RHEA:72675"/>
        <dbReference type="ChEBI" id="CHEBI:15377"/>
        <dbReference type="ChEBI" id="CHEBI:15378"/>
        <dbReference type="ChEBI" id="CHEBI:58003"/>
        <dbReference type="ChEBI" id="CHEBI:60377"/>
    </reaction>
    <physiologicalReaction direction="left-to-right" evidence="1">
        <dbReference type="Rhea" id="RHEA:72676"/>
    </physiologicalReaction>
</comment>
<proteinExistence type="predicted"/>